<feature type="transmembrane region" description="Helical" evidence="1">
    <location>
        <begin position="35"/>
        <end position="58"/>
    </location>
</feature>
<dbReference type="RefSeq" id="WP_050641918.1">
    <property type="nucleotide sequence ID" value="NZ_CABKUE010000009.1"/>
</dbReference>
<proteinExistence type="predicted"/>
<protein>
    <submittedName>
        <fullName evidence="2">Protein of uncharacterized function (DUF554)</fullName>
    </submittedName>
</protein>
<dbReference type="Pfam" id="PF04474">
    <property type="entry name" value="DUF554"/>
    <property type="match status" value="1"/>
</dbReference>
<dbReference type="InterPro" id="IPR007563">
    <property type="entry name" value="DUF554"/>
</dbReference>
<feature type="transmembrane region" description="Helical" evidence="1">
    <location>
        <begin position="222"/>
        <end position="241"/>
    </location>
</feature>
<feature type="transmembrane region" description="Helical" evidence="1">
    <location>
        <begin position="195"/>
        <end position="216"/>
    </location>
</feature>
<evidence type="ECO:0000313" key="2">
    <source>
        <dbReference type="EMBL" id="CUO23481.1"/>
    </source>
</evidence>
<feature type="transmembrane region" description="Helical" evidence="1">
    <location>
        <begin position="6"/>
        <end position="23"/>
    </location>
</feature>
<feature type="transmembrane region" description="Helical" evidence="1">
    <location>
        <begin position="111"/>
        <end position="133"/>
    </location>
</feature>
<feature type="transmembrane region" description="Helical" evidence="1">
    <location>
        <begin position="70"/>
        <end position="90"/>
    </location>
</feature>
<sequence>MKGLGTIVNVAAVIAGSGIGLLIKNGLRQRFQDILMQACGIATIFIGIGGALTGLLKITPQGALETQNTMLLVFSLVLGSLLGEALNIELHMEHLGDTLKALVNAKKDTQFVNGFVTATLVICIGAMAIVGSIQDGLTGDYTMLLAKSLLDFVIVMVFASTLGIGVMFAAIPLGVYQGGITLGASLISGYMNETLISNLSCIGSVLIFCVGVNLAFKKMIKVGNMLPAILVPIVYNFLTFLH</sequence>
<organism evidence="2 3">
    <name type="scientific">Faecalicatena contorta</name>
    <dbReference type="NCBI Taxonomy" id="39482"/>
    <lineage>
        <taxon>Bacteria</taxon>
        <taxon>Bacillati</taxon>
        <taxon>Bacillota</taxon>
        <taxon>Clostridia</taxon>
        <taxon>Lachnospirales</taxon>
        <taxon>Lachnospiraceae</taxon>
        <taxon>Faecalicatena</taxon>
    </lineage>
</organism>
<keyword evidence="1" id="KW-0472">Membrane</keyword>
<dbReference type="STRING" id="39482.ERS852491_01630"/>
<dbReference type="PANTHER" id="PTHR36111">
    <property type="entry name" value="INNER MEMBRANE PROTEIN-RELATED"/>
    <property type="match status" value="1"/>
</dbReference>
<feature type="transmembrane region" description="Helical" evidence="1">
    <location>
        <begin position="153"/>
        <end position="175"/>
    </location>
</feature>
<dbReference type="Proteomes" id="UP000095544">
    <property type="component" value="Unassembled WGS sequence"/>
</dbReference>
<reference evidence="2 3" key="1">
    <citation type="submission" date="2015-09" db="EMBL/GenBank/DDBJ databases">
        <authorList>
            <consortium name="Pathogen Informatics"/>
        </authorList>
    </citation>
    <scope>NUCLEOTIDE SEQUENCE [LARGE SCALE GENOMIC DNA]</scope>
    <source>
        <strain evidence="2 3">2789STDY5834876</strain>
    </source>
</reference>
<accession>A0A174DCX6</accession>
<dbReference type="AlphaFoldDB" id="A0A174DCX6"/>
<dbReference type="EMBL" id="CYZU01000012">
    <property type="protein sequence ID" value="CUO23481.1"/>
    <property type="molecule type" value="Genomic_DNA"/>
</dbReference>
<dbReference type="OrthoDB" id="9797976at2"/>
<gene>
    <name evidence="2" type="ORF">ERS852491_01630</name>
</gene>
<keyword evidence="1" id="KW-1133">Transmembrane helix</keyword>
<evidence type="ECO:0000256" key="1">
    <source>
        <dbReference type="SAM" id="Phobius"/>
    </source>
</evidence>
<keyword evidence="1" id="KW-0812">Transmembrane</keyword>
<dbReference type="PANTHER" id="PTHR36111:SF2">
    <property type="entry name" value="INNER MEMBRANE PROTEIN"/>
    <property type="match status" value="1"/>
</dbReference>
<name>A0A174DCX6_9FIRM</name>
<evidence type="ECO:0000313" key="3">
    <source>
        <dbReference type="Proteomes" id="UP000095544"/>
    </source>
</evidence>